<comment type="similarity">
    <text evidence="10 11">Belongs to the TonB-dependent receptor family.</text>
</comment>
<keyword evidence="8 14" id="KW-0675">Receptor</keyword>
<keyword evidence="9 10" id="KW-0998">Cell outer membrane</keyword>
<dbReference type="KEGG" id="tid:Thein_0003"/>
<proteinExistence type="inferred from homology"/>
<evidence type="ECO:0000256" key="4">
    <source>
        <dbReference type="ARBA" id="ARBA00022692"/>
    </source>
</evidence>
<evidence type="ECO:0000256" key="2">
    <source>
        <dbReference type="ARBA" id="ARBA00022448"/>
    </source>
</evidence>
<keyword evidence="3 10" id="KW-1134">Transmembrane beta strand</keyword>
<dbReference type="Pfam" id="PF07715">
    <property type="entry name" value="Plug"/>
    <property type="match status" value="1"/>
</dbReference>
<dbReference type="InterPro" id="IPR036942">
    <property type="entry name" value="Beta-barrel_TonB_sf"/>
</dbReference>
<evidence type="ECO:0000259" key="13">
    <source>
        <dbReference type="Pfam" id="PF07715"/>
    </source>
</evidence>
<dbReference type="PANTHER" id="PTHR30069:SF29">
    <property type="entry name" value="HEMOGLOBIN AND HEMOGLOBIN-HAPTOGLOBIN-BINDING PROTEIN 1-RELATED"/>
    <property type="match status" value="1"/>
</dbReference>
<evidence type="ECO:0000313" key="15">
    <source>
        <dbReference type="Proteomes" id="UP000006793"/>
    </source>
</evidence>
<dbReference type="GO" id="GO:0044718">
    <property type="term" value="P:siderophore transmembrane transport"/>
    <property type="evidence" value="ECO:0007669"/>
    <property type="project" value="TreeGrafter"/>
</dbReference>
<keyword evidence="7 10" id="KW-0472">Membrane</keyword>
<dbReference type="Gene3D" id="2.40.170.20">
    <property type="entry name" value="TonB-dependent receptor, beta-barrel domain"/>
    <property type="match status" value="1"/>
</dbReference>
<dbReference type="AlphaFoldDB" id="F8A7X3"/>
<evidence type="ECO:0000256" key="10">
    <source>
        <dbReference type="PROSITE-ProRule" id="PRU01360"/>
    </source>
</evidence>
<evidence type="ECO:0000256" key="5">
    <source>
        <dbReference type="ARBA" id="ARBA00022729"/>
    </source>
</evidence>
<evidence type="ECO:0000256" key="8">
    <source>
        <dbReference type="ARBA" id="ARBA00023170"/>
    </source>
</evidence>
<feature type="domain" description="TonB-dependent receptor plug" evidence="13">
    <location>
        <begin position="48"/>
        <end position="153"/>
    </location>
</feature>
<dbReference type="EMBL" id="CP002683">
    <property type="protein sequence ID" value="AEH43889.1"/>
    <property type="molecule type" value="Genomic_DNA"/>
</dbReference>
<keyword evidence="15" id="KW-1185">Reference proteome</keyword>
<dbReference type="PROSITE" id="PS52016">
    <property type="entry name" value="TONB_DEPENDENT_REC_3"/>
    <property type="match status" value="1"/>
</dbReference>
<accession>F8A7X3</accession>
<dbReference type="SUPFAM" id="SSF56935">
    <property type="entry name" value="Porins"/>
    <property type="match status" value="1"/>
</dbReference>
<comment type="subcellular location">
    <subcellularLocation>
        <location evidence="1 10">Cell outer membrane</location>
        <topology evidence="1 10">Multi-pass membrane protein</topology>
    </subcellularLocation>
</comment>
<keyword evidence="5" id="KW-0732">Signal</keyword>
<evidence type="ECO:0000256" key="7">
    <source>
        <dbReference type="ARBA" id="ARBA00023136"/>
    </source>
</evidence>
<evidence type="ECO:0000256" key="6">
    <source>
        <dbReference type="ARBA" id="ARBA00023077"/>
    </source>
</evidence>
<dbReference type="Gene3D" id="2.170.130.10">
    <property type="entry name" value="TonB-dependent receptor, plug domain"/>
    <property type="match status" value="1"/>
</dbReference>
<evidence type="ECO:0000313" key="14">
    <source>
        <dbReference type="EMBL" id="AEH43889.1"/>
    </source>
</evidence>
<evidence type="ECO:0000256" key="1">
    <source>
        <dbReference type="ARBA" id="ARBA00004571"/>
    </source>
</evidence>
<evidence type="ECO:0000259" key="12">
    <source>
        <dbReference type="Pfam" id="PF00593"/>
    </source>
</evidence>
<name>F8A7X3_THEID</name>
<dbReference type="GO" id="GO:0015344">
    <property type="term" value="F:siderophore uptake transmembrane transporter activity"/>
    <property type="evidence" value="ECO:0007669"/>
    <property type="project" value="TreeGrafter"/>
</dbReference>
<dbReference type="InterPro" id="IPR012910">
    <property type="entry name" value="Plug_dom"/>
</dbReference>
<dbReference type="eggNOG" id="COG4771">
    <property type="taxonomic scope" value="Bacteria"/>
</dbReference>
<dbReference type="PATRIC" id="fig|667014.3.peg.3"/>
<feature type="domain" description="TonB-dependent receptor-like beta-barrel" evidence="12">
    <location>
        <begin position="259"/>
        <end position="601"/>
    </location>
</feature>
<dbReference type="Pfam" id="PF00593">
    <property type="entry name" value="TonB_dep_Rec_b-barrel"/>
    <property type="match status" value="1"/>
</dbReference>
<dbReference type="InParanoid" id="F8A7X3"/>
<keyword evidence="6 11" id="KW-0798">TonB box</keyword>
<reference evidence="14 15" key="2">
    <citation type="journal article" date="2012" name="Stand. Genomic Sci.">
        <title>Complete genome sequence of the thermophilic sulfate-reducing ocean bacterium Thermodesulfatator indicus type strain (CIR29812(T)).</title>
        <authorList>
            <person name="Anderson I."/>
            <person name="Saunders E."/>
            <person name="Lapidus A."/>
            <person name="Nolan M."/>
            <person name="Lucas S."/>
            <person name="Tice H."/>
            <person name="Del Rio T.G."/>
            <person name="Cheng J.F."/>
            <person name="Han C."/>
            <person name="Tapia R."/>
            <person name="Goodwin L.A."/>
            <person name="Pitluck S."/>
            <person name="Liolios K."/>
            <person name="Mavromatis K."/>
            <person name="Pagani I."/>
            <person name="Ivanova N."/>
            <person name="Mikhailova N."/>
            <person name="Pati A."/>
            <person name="Chen A."/>
            <person name="Palaniappan K."/>
            <person name="Land M."/>
            <person name="Hauser L."/>
            <person name="Jeffries C.D."/>
            <person name="Chang Y.J."/>
            <person name="Brambilla E.M."/>
            <person name="Rohde M."/>
            <person name="Spring S."/>
            <person name="Goker M."/>
            <person name="Detter J.C."/>
            <person name="Woyke T."/>
            <person name="Bristow J."/>
            <person name="Eisen J.A."/>
            <person name="Markowitz V."/>
            <person name="Hugenholtz P."/>
            <person name="Kyrpides N.C."/>
            <person name="Klenk H.P."/>
        </authorList>
    </citation>
    <scope>NUCLEOTIDE SEQUENCE [LARGE SCALE GENOMIC DNA]</scope>
    <source>
        <strain evidence="15">DSM 15286 / JCM 11887 / CIR29812</strain>
    </source>
</reference>
<keyword evidence="4 10" id="KW-0812">Transmembrane</keyword>
<dbReference type="InterPro" id="IPR037066">
    <property type="entry name" value="Plug_dom_sf"/>
</dbReference>
<dbReference type="OrthoDB" id="9758929at2"/>
<dbReference type="InterPro" id="IPR000531">
    <property type="entry name" value="Beta-barrel_TonB"/>
</dbReference>
<keyword evidence="2 10" id="KW-0813">Transport</keyword>
<evidence type="ECO:0000256" key="3">
    <source>
        <dbReference type="ARBA" id="ARBA00022452"/>
    </source>
</evidence>
<gene>
    <name evidence="14" type="ordered locus">Thein_0003</name>
</gene>
<dbReference type="PANTHER" id="PTHR30069">
    <property type="entry name" value="TONB-DEPENDENT OUTER MEMBRANE RECEPTOR"/>
    <property type="match status" value="1"/>
</dbReference>
<reference evidence="15" key="1">
    <citation type="submission" date="2011-04" db="EMBL/GenBank/DDBJ databases">
        <title>The complete genome of Thermodesulfatator indicus DSM 15286.</title>
        <authorList>
            <person name="Lucas S."/>
            <person name="Copeland A."/>
            <person name="Lapidus A."/>
            <person name="Bruce D."/>
            <person name="Goodwin L."/>
            <person name="Pitluck S."/>
            <person name="Peters L."/>
            <person name="Kyrpides N."/>
            <person name="Mavromatis K."/>
            <person name="Pagani I."/>
            <person name="Ivanova N."/>
            <person name="Saunders L."/>
            <person name="Detter J.C."/>
            <person name="Tapia R."/>
            <person name="Han C."/>
            <person name="Land M."/>
            <person name="Hauser L."/>
            <person name="Markowitz V."/>
            <person name="Cheng J.-F."/>
            <person name="Hugenholtz P."/>
            <person name="Woyke T."/>
            <person name="Wu D."/>
            <person name="Spring S."/>
            <person name="Schroeder M."/>
            <person name="Brambilla E."/>
            <person name="Klenk H.-P."/>
            <person name="Eisen J.A."/>
        </authorList>
    </citation>
    <scope>NUCLEOTIDE SEQUENCE [LARGE SCALE GENOMIC DNA]</scope>
    <source>
        <strain evidence="15">DSM 15286 / JCM 11887 / CIR29812</strain>
    </source>
</reference>
<dbReference type="InterPro" id="IPR039426">
    <property type="entry name" value="TonB-dep_rcpt-like"/>
</dbReference>
<evidence type="ECO:0000256" key="11">
    <source>
        <dbReference type="RuleBase" id="RU003357"/>
    </source>
</evidence>
<dbReference type="HOGENOM" id="CLU_436089_0_0_0"/>
<dbReference type="Proteomes" id="UP000006793">
    <property type="component" value="Chromosome"/>
</dbReference>
<dbReference type="GO" id="GO:0009279">
    <property type="term" value="C:cell outer membrane"/>
    <property type="evidence" value="ECO:0007669"/>
    <property type="project" value="UniProtKB-SubCell"/>
</dbReference>
<dbReference type="STRING" id="667014.Thein_0003"/>
<sequence>MPILRTLILIFLFLLASGKVFAQELVFDEETFKKIASVIRHETIFSKEPGTLSTLTAQDLEILNPQDLTWVLRYLPGVLLNYTSPSYANIMFRGATGVFPPIQVLLDGRPYTIEAIGITVWPFLLIDPSEIERIELISTPASVYFGSNALTGAINIVTKPPEDIHKNSIQTSLGTQSYFKTAGIFKKYIKPWHVYAFVGQEKVDDFHSSNLSMRRCMARTSLSRITRLGTLRFDIGFYSGELKNLYILRNLSESFGLFDFGIDTDDVHHWGARLALEGPTYFIRFSNYQADGELVITNTLNQPIKYKQKDYLLEAEKYLYFYKQRLTIGFNLQQVNTDTDFIKDSDETRFALFAEDLIKLNKKIDLNLGARINYHPLTNFYFSPRASFVFSLRPNIKLRYTYTRSFGNPILYYTSINLKNYPIKIPNYPIDFKLTIEPTKKPEYIKQDAHEVSLLIKKKKHSLLLSMFNYYIKDYPYQKIEQINQITGTINVSSGYLKRKIKGFSIEYQYHIFNNFSLRTNYEYTDVKNLTTNRKEKIFPRHLISGLILYKRKKFSGFIGVNYISKREDSNVKIGDIFYLDTGINFKLSKKFSVSIQGLNILNCQEKNDIFGKELERRLFLNLKYQW</sequence>
<dbReference type="PaxDb" id="667014-Thein_0003"/>
<evidence type="ECO:0000256" key="9">
    <source>
        <dbReference type="ARBA" id="ARBA00023237"/>
    </source>
</evidence>
<organism evidence="14 15">
    <name type="scientific">Thermodesulfatator indicus (strain DSM 15286 / JCM 11887 / CIR29812)</name>
    <dbReference type="NCBI Taxonomy" id="667014"/>
    <lineage>
        <taxon>Bacteria</taxon>
        <taxon>Pseudomonadati</taxon>
        <taxon>Thermodesulfobacteriota</taxon>
        <taxon>Thermodesulfobacteria</taxon>
        <taxon>Thermodesulfobacteriales</taxon>
        <taxon>Thermodesulfatatoraceae</taxon>
        <taxon>Thermodesulfatator</taxon>
    </lineage>
</organism>
<protein>
    <submittedName>
        <fullName evidence="14">TonB-dependent receptor</fullName>
    </submittedName>
</protein>